<feature type="region of interest" description="Disordered" evidence="1">
    <location>
        <begin position="155"/>
        <end position="251"/>
    </location>
</feature>
<feature type="compositionally biased region" description="Basic and acidic residues" evidence="1">
    <location>
        <begin position="1079"/>
        <end position="1103"/>
    </location>
</feature>
<evidence type="ECO:0000256" key="1">
    <source>
        <dbReference type="SAM" id="MobiDB-lite"/>
    </source>
</evidence>
<comment type="caution">
    <text evidence="3">The sequence shown here is derived from an EMBL/GenBank/DDBJ whole genome shotgun (WGS) entry which is preliminary data.</text>
</comment>
<feature type="compositionally biased region" description="Basic and acidic residues" evidence="1">
    <location>
        <begin position="912"/>
        <end position="929"/>
    </location>
</feature>
<feature type="compositionally biased region" description="Polar residues" evidence="1">
    <location>
        <begin position="1109"/>
        <end position="1120"/>
    </location>
</feature>
<feature type="compositionally biased region" description="Basic and acidic residues" evidence="1">
    <location>
        <begin position="175"/>
        <end position="190"/>
    </location>
</feature>
<feature type="compositionally biased region" description="Basic residues" evidence="1">
    <location>
        <begin position="233"/>
        <end position="243"/>
    </location>
</feature>
<accession>A0AAN8WAV6</accession>
<feature type="compositionally biased region" description="Basic and acidic residues" evidence="1">
    <location>
        <begin position="770"/>
        <end position="821"/>
    </location>
</feature>
<evidence type="ECO:0000256" key="2">
    <source>
        <dbReference type="SAM" id="Phobius"/>
    </source>
</evidence>
<feature type="compositionally biased region" description="Polar residues" evidence="1">
    <location>
        <begin position="580"/>
        <end position="595"/>
    </location>
</feature>
<feature type="region of interest" description="Disordered" evidence="1">
    <location>
        <begin position="1059"/>
        <end position="1263"/>
    </location>
</feature>
<protein>
    <submittedName>
        <fullName evidence="3">Uncharacterized protein</fullName>
    </submittedName>
</protein>
<keyword evidence="4" id="KW-1185">Reference proteome</keyword>
<organism evidence="3 4">
    <name type="scientific">Halocaridina rubra</name>
    <name type="common">Hawaiian red shrimp</name>
    <dbReference type="NCBI Taxonomy" id="373956"/>
    <lineage>
        <taxon>Eukaryota</taxon>
        <taxon>Metazoa</taxon>
        <taxon>Ecdysozoa</taxon>
        <taxon>Arthropoda</taxon>
        <taxon>Crustacea</taxon>
        <taxon>Multicrustacea</taxon>
        <taxon>Malacostraca</taxon>
        <taxon>Eumalacostraca</taxon>
        <taxon>Eucarida</taxon>
        <taxon>Decapoda</taxon>
        <taxon>Pleocyemata</taxon>
        <taxon>Caridea</taxon>
        <taxon>Atyoidea</taxon>
        <taxon>Atyidae</taxon>
        <taxon>Halocaridina</taxon>
    </lineage>
</organism>
<feature type="region of interest" description="Disordered" evidence="1">
    <location>
        <begin position="564"/>
        <end position="595"/>
    </location>
</feature>
<evidence type="ECO:0000313" key="3">
    <source>
        <dbReference type="EMBL" id="KAK7022075.1"/>
    </source>
</evidence>
<feature type="compositionally biased region" description="Basic and acidic residues" evidence="1">
    <location>
        <begin position="199"/>
        <end position="208"/>
    </location>
</feature>
<feature type="compositionally biased region" description="Basic and acidic residues" evidence="1">
    <location>
        <begin position="991"/>
        <end position="1000"/>
    </location>
</feature>
<feature type="transmembrane region" description="Helical" evidence="2">
    <location>
        <begin position="1355"/>
        <end position="1377"/>
    </location>
</feature>
<feature type="compositionally biased region" description="Basic and acidic residues" evidence="1">
    <location>
        <begin position="829"/>
        <end position="847"/>
    </location>
</feature>
<feature type="compositionally biased region" description="Basic and acidic residues" evidence="1">
    <location>
        <begin position="34"/>
        <end position="51"/>
    </location>
</feature>
<feature type="region of interest" description="Disordered" evidence="1">
    <location>
        <begin position="1"/>
        <end position="141"/>
    </location>
</feature>
<reference evidence="3 4" key="1">
    <citation type="submission" date="2023-11" db="EMBL/GenBank/DDBJ databases">
        <title>Halocaridina rubra genome assembly.</title>
        <authorList>
            <person name="Smith C."/>
        </authorList>
    </citation>
    <scope>NUCLEOTIDE SEQUENCE [LARGE SCALE GENOMIC DNA]</scope>
    <source>
        <strain evidence="3">EP-1</strain>
        <tissue evidence="3">Whole</tissue>
    </source>
</reference>
<proteinExistence type="predicted"/>
<feature type="region of interest" description="Disordered" evidence="1">
    <location>
        <begin position="626"/>
        <end position="651"/>
    </location>
</feature>
<feature type="region of interest" description="Disordered" evidence="1">
    <location>
        <begin position="1024"/>
        <end position="1043"/>
    </location>
</feature>
<feature type="region of interest" description="Disordered" evidence="1">
    <location>
        <begin position="991"/>
        <end position="1018"/>
    </location>
</feature>
<keyword evidence="2" id="KW-0812">Transmembrane</keyword>
<dbReference type="Proteomes" id="UP001381693">
    <property type="component" value="Unassembled WGS sequence"/>
</dbReference>
<feature type="compositionally biased region" description="Polar residues" evidence="1">
    <location>
        <begin position="1195"/>
        <end position="1207"/>
    </location>
</feature>
<evidence type="ECO:0000313" key="4">
    <source>
        <dbReference type="Proteomes" id="UP001381693"/>
    </source>
</evidence>
<feature type="compositionally biased region" description="Basic and acidic residues" evidence="1">
    <location>
        <begin position="1237"/>
        <end position="1255"/>
    </location>
</feature>
<feature type="region of interest" description="Disordered" evidence="1">
    <location>
        <begin position="696"/>
        <end position="847"/>
    </location>
</feature>
<feature type="region of interest" description="Disordered" evidence="1">
    <location>
        <begin position="895"/>
        <end position="956"/>
    </location>
</feature>
<name>A0AAN8WAV6_HALRR</name>
<keyword evidence="2" id="KW-1133">Transmembrane helix</keyword>
<feature type="compositionally biased region" description="Polar residues" evidence="1">
    <location>
        <begin position="218"/>
        <end position="228"/>
    </location>
</feature>
<feature type="compositionally biased region" description="Basic and acidic residues" evidence="1">
    <location>
        <begin position="7"/>
        <end position="23"/>
    </location>
</feature>
<feature type="compositionally biased region" description="Basic and acidic residues" evidence="1">
    <location>
        <begin position="895"/>
        <end position="906"/>
    </location>
</feature>
<feature type="compositionally biased region" description="Low complexity" evidence="1">
    <location>
        <begin position="52"/>
        <end position="66"/>
    </location>
</feature>
<keyword evidence="2" id="KW-0472">Membrane</keyword>
<sequence>MGSSPPPEERQMVGMDHRSRRDANSPPGRRRIIVGRDDMGGREDIRYRGKDLSLPAARARSHSAAPTDSPSLHVSRSRSKSPRRQPEPASRSLSPPEARPGYGGTSRMPSRSATATPTGSPKKRQLPQIPPSLQHANRDKVTQDLEERARQMKLRMRQMTPYRSVGPGSTHLHSGHSDSELGMRTYDRYSRGRGGLVSPERDPDHDFGDSASDIESVVSVTSAFSTQSERPRGSRKHSRRHPSSLKSNAQSYDITLDDHPTILTDFDHDYSHSLSCSLLDTIRPLVSPVRRPPFLRKSLSMGMSAGVSRSAPHLAVLPRQTPHPRGHLLRSQTAVNVFPQARPRHRLQKSHSLGETDKHWHYSQNSNILDDQWKIATSVRDPSYRGRSRSLTRDDLLFRSNPKKTVTYEDEILSKRRARDAAIISQSSLSVDKSVPYESDLVVRDTVPDSYLSKNRSHSQRGTLSDLCSADITRVPAREAYQSIYRRRSSGLGDGHSAGTYYGYDSEYSGAETEVFLSDRSLDRSFSLEQLDNREMNVEMKRGLTKALSHQDKDDILTASLQAVREGSSHSLPRMRRPSRSANGRRTFTRANTESSLLKCPNKSVQLDGMYRPSKNDPEALYRLPLRESSVNEPSQEEQRPLDTTKGLHSNPTLAHIFDRNIGSDKYDSCGSDDVFAPLEQKRHVVQKDFHKSYVQEGTPDMESQQTVKYGPSSVDNFKYHSPTHDERYHGPIADDPERDHERVYVESKRYGDIPTEEERCRNRSSRGQRYNDSDSREKESYEDQASRDQNHYRFSESKDHRYRNEEQREQDGYRGKDRYTEVNSRCQESYRNEESRSRGKHREYNQARYREEDQFDSEKFSARHVVCERFPEQGNGAYREQMIAPVDDYSESYRKPITPDKEQYRDQSPIEADKYTEQERFREEERYKAQGGIARRQSSVGDERPRRHDDIDHRKYRDSFERDRIRDPVEEEIYRDNRGEYDRYHGSHDIERGYCRDHPPPGFGGPEDDYFQESQGPRCQDIRDRERYGSHYDRVDGKSRTHYDYESQHYSRDPLYQQDARGHYHPSSGHDPNFHSYDPARPHDRRDTASHMHSSHPHDLAHAHAHPNNTHGHSSNTHQTYEDPSYPLVESNPVNPTPDMDLVAEGESPDIDRPLTPRVRHSSSVSINEHPEYFEFDANSPPSTEPRADADVDPSSNPASEFSHQRMTAFGPGGVYGGSSKRGQLGRSLSTSEVPETEKAEVEVEGGADIKEGEASAEGDVEEVEGVVEVSAVEVEGCEEGEVVVGEEEECLEGECSVEGSNTPPENAGQSSNLDSLDVEKLGKRVCYSMGPLPHPSAYVAISPIFTVSSILEYFLLIIYAPTAAAVAASAVAAACRGDL</sequence>
<gene>
    <name evidence="3" type="ORF">SK128_020585</name>
</gene>
<dbReference type="EMBL" id="JAXCGZ010022852">
    <property type="protein sequence ID" value="KAK7022075.1"/>
    <property type="molecule type" value="Genomic_DNA"/>
</dbReference>
<feature type="compositionally biased region" description="Polar residues" evidence="1">
    <location>
        <begin position="107"/>
        <end position="119"/>
    </location>
</feature>
<feature type="compositionally biased region" description="Basic and acidic residues" evidence="1">
    <location>
        <begin position="942"/>
        <end position="956"/>
    </location>
</feature>
<feature type="compositionally biased region" description="Basic and acidic residues" evidence="1">
    <location>
        <begin position="736"/>
        <end position="762"/>
    </location>
</feature>